<dbReference type="GO" id="GO:0016787">
    <property type="term" value="F:hydrolase activity"/>
    <property type="evidence" value="ECO:0007669"/>
    <property type="project" value="UniProtKB-KW"/>
</dbReference>
<keyword evidence="1" id="KW-0547">Nucleotide-binding</keyword>
<evidence type="ECO:0000259" key="7">
    <source>
        <dbReference type="SMART" id="SM00833"/>
    </source>
</evidence>
<dbReference type="PANTHER" id="PTHR13748:SF62">
    <property type="entry name" value="COBW DOMAIN-CONTAINING PROTEIN"/>
    <property type="match status" value="1"/>
</dbReference>
<dbReference type="InterPro" id="IPR036627">
    <property type="entry name" value="CobW-likC_sf"/>
</dbReference>
<dbReference type="HOGENOM" id="CLU_017452_0_2_5"/>
<evidence type="ECO:0000256" key="6">
    <source>
        <dbReference type="ARBA" id="ARBA00049117"/>
    </source>
</evidence>
<dbReference type="InterPro" id="IPR011629">
    <property type="entry name" value="CobW-like_C"/>
</dbReference>
<dbReference type="InterPro" id="IPR051316">
    <property type="entry name" value="Zinc-reg_GTPase_activator"/>
</dbReference>
<dbReference type="EMBL" id="CP000471">
    <property type="protein sequence ID" value="ABK45669.1"/>
    <property type="molecule type" value="Genomic_DNA"/>
</dbReference>
<dbReference type="PANTHER" id="PTHR13748">
    <property type="entry name" value="COBW-RELATED"/>
    <property type="match status" value="1"/>
</dbReference>
<comment type="function">
    <text evidence="5">Zinc chaperone that directly transfers zinc cofactor to target proteins, thereby activating them. Zinc is transferred from the CXCC motif in the GTPase domain to the zinc binding site in target proteins in a process requiring GTP hydrolysis.</text>
</comment>
<dbReference type="STRING" id="156889.Mmc1_3179"/>
<dbReference type="InterPro" id="IPR027417">
    <property type="entry name" value="P-loop_NTPase"/>
</dbReference>
<reference evidence="8 9" key="2">
    <citation type="journal article" date="2012" name="Int. J. Syst. Evol. Microbiol.">
        <title>Magnetococcus marinus gen. nov., sp. nov., a marine, magnetotactic bacterium that represents a novel lineage (Magnetococcaceae fam. nov.; Magnetococcales ord. nov.) at the base of the Alphaproteobacteria.</title>
        <authorList>
            <person name="Bazylinski D.A."/>
            <person name="Williams T.J."/>
            <person name="Lefevre C.T."/>
            <person name="Berg R.J."/>
            <person name="Zhang C.L."/>
            <person name="Bowser S.S."/>
            <person name="Dean A.J."/>
            <person name="Beveridge T.J."/>
        </authorList>
    </citation>
    <scope>NUCLEOTIDE SEQUENCE [LARGE SCALE GENOMIC DNA]</scope>
    <source>
        <strain evidence="9">ATCC BAA-1437 / JCM 17883 / MC-1</strain>
    </source>
</reference>
<dbReference type="Proteomes" id="UP000002586">
    <property type="component" value="Chromosome"/>
</dbReference>
<evidence type="ECO:0000313" key="9">
    <source>
        <dbReference type="Proteomes" id="UP000002586"/>
    </source>
</evidence>
<name>A0LCH6_MAGMM</name>
<dbReference type="InterPro" id="IPR003495">
    <property type="entry name" value="CobW/HypB/UreG_nucleotide-bd"/>
</dbReference>
<organism evidence="8 9">
    <name type="scientific">Magnetococcus marinus (strain ATCC BAA-1437 / JCM 17883 / MC-1)</name>
    <dbReference type="NCBI Taxonomy" id="156889"/>
    <lineage>
        <taxon>Bacteria</taxon>
        <taxon>Pseudomonadati</taxon>
        <taxon>Pseudomonadota</taxon>
        <taxon>Magnetococcia</taxon>
        <taxon>Magnetococcales</taxon>
        <taxon>Magnetococcaceae</taxon>
        <taxon>Magnetococcus</taxon>
    </lineage>
</organism>
<dbReference type="KEGG" id="mgm:Mmc1_3179"/>
<dbReference type="Gene3D" id="3.30.1220.10">
    <property type="entry name" value="CobW-like, C-terminal domain"/>
    <property type="match status" value="1"/>
</dbReference>
<dbReference type="Gene3D" id="3.40.50.300">
    <property type="entry name" value="P-loop containing nucleotide triphosphate hydrolases"/>
    <property type="match status" value="1"/>
</dbReference>
<dbReference type="eggNOG" id="COG0523">
    <property type="taxonomic scope" value="Bacteria"/>
</dbReference>
<comment type="similarity">
    <text evidence="4">Belongs to the SIMIBI class G3E GTPase family. ZNG1 subfamily.</text>
</comment>
<dbReference type="Pfam" id="PF07683">
    <property type="entry name" value="CobW_C"/>
    <property type="match status" value="1"/>
</dbReference>
<keyword evidence="3" id="KW-0143">Chaperone</keyword>
<evidence type="ECO:0000256" key="2">
    <source>
        <dbReference type="ARBA" id="ARBA00022801"/>
    </source>
</evidence>
<accession>A0LCH6</accession>
<comment type="catalytic activity">
    <reaction evidence="6">
        <text>GTP + H2O = GDP + phosphate + H(+)</text>
        <dbReference type="Rhea" id="RHEA:19669"/>
        <dbReference type="ChEBI" id="CHEBI:15377"/>
        <dbReference type="ChEBI" id="CHEBI:15378"/>
        <dbReference type="ChEBI" id="CHEBI:37565"/>
        <dbReference type="ChEBI" id="CHEBI:43474"/>
        <dbReference type="ChEBI" id="CHEBI:58189"/>
    </reaction>
    <physiologicalReaction direction="left-to-right" evidence="6">
        <dbReference type="Rhea" id="RHEA:19670"/>
    </physiologicalReaction>
</comment>
<dbReference type="OrthoDB" id="9808822at2"/>
<sequence length="334" mass="36420">MGPNTTLPVTLLTGFLGSGKTTLLNHVLRQPELRDTLVVINEFGAIGLDHELVAEATEQAALLMPSGCLCCSMRGDLLKTLREAIWRYARGGQPWFKRVVIETTGLADPVPILQTLLGEATLQRHYHLAGVVTVVDAQYGEASLAEHAENQRQVAVADGLFISKSDLCSGAALERLTARLSVLNATAAQHRLEHGMMAAHTWLQYAGAVERHPSGAVWDAVMWQGEEATPAPPPHGDIEAHALVLDEALPRAVLEAWLSALAQGPELLRVKGLVCLLGQRGPWLIQGVRHTLYPPQPWSQWPTSDQRSRLVFITRGLPRSSLWQALQQARAAVL</sequence>
<dbReference type="SMART" id="SM00833">
    <property type="entry name" value="CobW_C"/>
    <property type="match status" value="1"/>
</dbReference>
<dbReference type="GO" id="GO:0005737">
    <property type="term" value="C:cytoplasm"/>
    <property type="evidence" value="ECO:0007669"/>
    <property type="project" value="TreeGrafter"/>
</dbReference>
<dbReference type="Pfam" id="PF02492">
    <property type="entry name" value="cobW"/>
    <property type="match status" value="1"/>
</dbReference>
<feature type="domain" description="CobW C-terminal" evidence="7">
    <location>
        <begin position="238"/>
        <end position="330"/>
    </location>
</feature>
<evidence type="ECO:0000256" key="5">
    <source>
        <dbReference type="ARBA" id="ARBA00045658"/>
    </source>
</evidence>
<gene>
    <name evidence="8" type="ordered locus">Mmc1_3179</name>
</gene>
<protein>
    <submittedName>
        <fullName evidence="8">Cobalamin synthesis protein, P47K</fullName>
    </submittedName>
</protein>
<dbReference type="CDD" id="cd03112">
    <property type="entry name" value="CobW-like"/>
    <property type="match status" value="1"/>
</dbReference>
<dbReference type="AlphaFoldDB" id="A0LCH6"/>
<evidence type="ECO:0000256" key="1">
    <source>
        <dbReference type="ARBA" id="ARBA00022741"/>
    </source>
</evidence>
<evidence type="ECO:0000313" key="8">
    <source>
        <dbReference type="EMBL" id="ABK45669.1"/>
    </source>
</evidence>
<evidence type="ECO:0000256" key="3">
    <source>
        <dbReference type="ARBA" id="ARBA00023186"/>
    </source>
</evidence>
<dbReference type="RefSeq" id="WP_011714732.1">
    <property type="nucleotide sequence ID" value="NC_008576.1"/>
</dbReference>
<keyword evidence="2" id="KW-0378">Hydrolase</keyword>
<dbReference type="SUPFAM" id="SSF52540">
    <property type="entry name" value="P-loop containing nucleoside triphosphate hydrolases"/>
    <property type="match status" value="1"/>
</dbReference>
<dbReference type="SUPFAM" id="SSF90002">
    <property type="entry name" value="Hypothetical protein YjiA, C-terminal domain"/>
    <property type="match status" value="1"/>
</dbReference>
<proteinExistence type="inferred from homology"/>
<reference evidence="9" key="1">
    <citation type="journal article" date="2009" name="Appl. Environ. Microbiol.">
        <title>Complete genome sequence of the chemolithoautotrophic marine magnetotactic coccus strain MC-1.</title>
        <authorList>
            <person name="Schubbe S."/>
            <person name="Williams T.J."/>
            <person name="Xie G."/>
            <person name="Kiss H.E."/>
            <person name="Brettin T.S."/>
            <person name="Martinez D."/>
            <person name="Ross C.A."/>
            <person name="Schuler D."/>
            <person name="Cox B.L."/>
            <person name="Nealson K.H."/>
            <person name="Bazylinski D.A."/>
        </authorList>
    </citation>
    <scope>NUCLEOTIDE SEQUENCE [LARGE SCALE GENOMIC DNA]</scope>
    <source>
        <strain evidence="9">ATCC BAA-1437 / JCM 17883 / MC-1</strain>
    </source>
</reference>
<keyword evidence="9" id="KW-1185">Reference proteome</keyword>
<evidence type="ECO:0000256" key="4">
    <source>
        <dbReference type="ARBA" id="ARBA00034320"/>
    </source>
</evidence>
<dbReference type="GO" id="GO:0000166">
    <property type="term" value="F:nucleotide binding"/>
    <property type="evidence" value="ECO:0007669"/>
    <property type="project" value="UniProtKB-KW"/>
</dbReference>